<dbReference type="PIRSF" id="PIRSF037226">
    <property type="entry name" value="Amidohydrolase_ACY1L2_prd"/>
    <property type="match status" value="1"/>
</dbReference>
<dbReference type="CDD" id="cd05672">
    <property type="entry name" value="M20_ACY1L2-like"/>
    <property type="match status" value="1"/>
</dbReference>
<gene>
    <name evidence="3" type="primary">Pm20d2</name>
    <name evidence="3" type="ORF">NPIL_209591</name>
</gene>
<dbReference type="OrthoDB" id="6119954at2759"/>
<keyword evidence="4" id="KW-1185">Reference proteome</keyword>
<dbReference type="FunFam" id="3.30.70.360:FF:000004">
    <property type="entry name" value="Peptidase M20 domain-containing protein 2"/>
    <property type="match status" value="1"/>
</dbReference>
<feature type="domain" description="Peptidase M20 dimerisation" evidence="2">
    <location>
        <begin position="174"/>
        <end position="267"/>
    </location>
</feature>
<dbReference type="Pfam" id="PF07687">
    <property type="entry name" value="M20_dimer"/>
    <property type="match status" value="1"/>
</dbReference>
<dbReference type="InterPro" id="IPR002933">
    <property type="entry name" value="Peptidase_M20"/>
</dbReference>
<dbReference type="EMBL" id="BMAW01121776">
    <property type="protein sequence ID" value="GFT95589.1"/>
    <property type="molecule type" value="Genomic_DNA"/>
</dbReference>
<organism evidence="3 4">
    <name type="scientific">Nephila pilipes</name>
    <name type="common">Giant wood spider</name>
    <name type="synonym">Nephila maculata</name>
    <dbReference type="NCBI Taxonomy" id="299642"/>
    <lineage>
        <taxon>Eukaryota</taxon>
        <taxon>Metazoa</taxon>
        <taxon>Ecdysozoa</taxon>
        <taxon>Arthropoda</taxon>
        <taxon>Chelicerata</taxon>
        <taxon>Arachnida</taxon>
        <taxon>Araneae</taxon>
        <taxon>Araneomorphae</taxon>
        <taxon>Entelegynae</taxon>
        <taxon>Araneoidea</taxon>
        <taxon>Nephilidae</taxon>
        <taxon>Nephila</taxon>
    </lineage>
</organism>
<dbReference type="Gene3D" id="3.30.70.360">
    <property type="match status" value="1"/>
</dbReference>
<accession>A0A8X6U9Q4</accession>
<evidence type="ECO:0000259" key="2">
    <source>
        <dbReference type="Pfam" id="PF07687"/>
    </source>
</evidence>
<dbReference type="SUPFAM" id="SSF55031">
    <property type="entry name" value="Bacterial exopeptidase dimerisation domain"/>
    <property type="match status" value="1"/>
</dbReference>
<dbReference type="GO" id="GO:0016805">
    <property type="term" value="F:dipeptidase activity"/>
    <property type="evidence" value="ECO:0007669"/>
    <property type="project" value="InterPro"/>
</dbReference>
<sequence length="398" mass="43587">MTEKDFEFVCSKIEEKKDFLNSISQEIWKMPELQYKEVQAHALLTSALRRSGFQVQKHYFMPTAFRAEYCSKKDAGPTIAILLEYDALPEIGHACGHNLISEAGLSAAMAVKAALEEDDTLPGKLVVLGTPAEEGGGGKIRLMELGAFEGIDAAMMVHPTRYTHFFANTLCNIRYSVTFKGKEAHAIVPWEGLNSLDAAVTCYMGLAQLRQHIKSTSKIQAIITKGGTVANIVPALSTMDVHLRTPTKGEQAKLRARVESCFAAAAEATGCDLQFKHDEPNSYDNLITNKTLGKLFEKHALRLGMNTDPGEAKDILFGSTDMGNVSHIVPSIHPFYAIPTDAINHTKMFAEAAASECAQTSTLNAGKAMALTVLEVFRSPEVLERIKRDFEEDLAEGM</sequence>
<dbReference type="InterPro" id="IPR011650">
    <property type="entry name" value="Peptidase_M20_dimer"/>
</dbReference>
<dbReference type="InterPro" id="IPR017439">
    <property type="entry name" value="Amidohydrolase"/>
</dbReference>
<dbReference type="Gene3D" id="3.40.630.10">
    <property type="entry name" value="Zn peptidases"/>
    <property type="match status" value="1"/>
</dbReference>
<dbReference type="InterPro" id="IPR017144">
    <property type="entry name" value="Xaa-Arg_dipeptidase"/>
</dbReference>
<protein>
    <recommendedName>
        <fullName evidence="1">Peptidase M20 domain-containing protein 2</fullName>
    </recommendedName>
</protein>
<comment type="caution">
    <text evidence="3">The sequence shown here is derived from an EMBL/GenBank/DDBJ whole genome shotgun (WGS) entry which is preliminary data.</text>
</comment>
<comment type="similarity">
    <text evidence="1">Belongs to the peptidase M20A family.</text>
</comment>
<dbReference type="InterPro" id="IPR052030">
    <property type="entry name" value="Peptidase_M20/M20A_hydrolases"/>
</dbReference>
<reference evidence="3" key="1">
    <citation type="submission" date="2020-08" db="EMBL/GenBank/DDBJ databases">
        <title>Multicomponent nature underlies the extraordinary mechanical properties of spider dragline silk.</title>
        <authorList>
            <person name="Kono N."/>
            <person name="Nakamura H."/>
            <person name="Mori M."/>
            <person name="Yoshida Y."/>
            <person name="Ohtoshi R."/>
            <person name="Malay A.D."/>
            <person name="Moran D.A.P."/>
            <person name="Tomita M."/>
            <person name="Numata K."/>
            <person name="Arakawa K."/>
        </authorList>
    </citation>
    <scope>NUCLEOTIDE SEQUENCE</scope>
</reference>
<dbReference type="AlphaFoldDB" id="A0A8X6U9Q4"/>
<evidence type="ECO:0000313" key="3">
    <source>
        <dbReference type="EMBL" id="GFT95589.1"/>
    </source>
</evidence>
<dbReference type="Proteomes" id="UP000887013">
    <property type="component" value="Unassembled WGS sequence"/>
</dbReference>
<dbReference type="PANTHER" id="PTHR30575">
    <property type="entry name" value="PEPTIDASE M20"/>
    <property type="match status" value="1"/>
</dbReference>
<dbReference type="SUPFAM" id="SSF53187">
    <property type="entry name" value="Zn-dependent exopeptidases"/>
    <property type="match status" value="1"/>
</dbReference>
<dbReference type="InterPro" id="IPR036264">
    <property type="entry name" value="Bact_exopeptidase_dim_dom"/>
</dbReference>
<proteinExistence type="inferred from homology"/>
<dbReference type="PANTHER" id="PTHR30575:SF0">
    <property type="entry name" value="XAA-ARG DIPEPTIDASE"/>
    <property type="match status" value="1"/>
</dbReference>
<name>A0A8X6U9Q4_NEPPI</name>
<evidence type="ECO:0000313" key="4">
    <source>
        <dbReference type="Proteomes" id="UP000887013"/>
    </source>
</evidence>
<dbReference type="NCBIfam" id="TIGR01891">
    <property type="entry name" value="amidohydrolases"/>
    <property type="match status" value="1"/>
</dbReference>
<evidence type="ECO:0000256" key="1">
    <source>
        <dbReference type="PIRNR" id="PIRNR037226"/>
    </source>
</evidence>
<dbReference type="Pfam" id="PF01546">
    <property type="entry name" value="Peptidase_M20"/>
    <property type="match status" value="1"/>
</dbReference>